<dbReference type="Proteomes" id="UP000005435">
    <property type="component" value="Chromosome"/>
</dbReference>
<dbReference type="OrthoDB" id="415622at2"/>
<dbReference type="KEGG" id="ccl:Clocl_0709"/>
<dbReference type="HOGENOM" id="CLU_2896061_0_0_9"/>
<dbReference type="AlphaFoldDB" id="G8LUS3"/>
<accession>G8LUS3</accession>
<reference evidence="1 2" key="2">
    <citation type="journal article" date="2012" name="Stand. Genomic Sci.">
        <title>Complete Genome Sequence of Clostridium clariflavum DSM 19732.</title>
        <authorList>
            <person name="Izquierdo J.A."/>
            <person name="Goodwin L."/>
            <person name="Davenport K.W."/>
            <person name="Teshima H."/>
            <person name="Bruce D."/>
            <person name="Detter C."/>
            <person name="Tapia R."/>
            <person name="Han S."/>
            <person name="Land M."/>
            <person name="Hauser L."/>
            <person name="Jeffries C.D."/>
            <person name="Han J."/>
            <person name="Pitluck S."/>
            <person name="Nolan M."/>
            <person name="Chen A."/>
            <person name="Huntemann M."/>
            <person name="Mavromatis K."/>
            <person name="Mikhailova N."/>
            <person name="Liolios K."/>
            <person name="Woyke T."/>
            <person name="Lynd L.R."/>
        </authorList>
    </citation>
    <scope>NUCLEOTIDE SEQUENCE [LARGE SCALE GENOMIC DNA]</scope>
    <source>
        <strain evidence="2">DSM 19732 / NBRC 101661 / EBR45</strain>
    </source>
</reference>
<dbReference type="RefSeq" id="WP_014254042.1">
    <property type="nucleotide sequence ID" value="NC_016627.1"/>
</dbReference>
<name>G8LUS3_ACECE</name>
<evidence type="ECO:0000313" key="1">
    <source>
        <dbReference type="EMBL" id="AEV67413.1"/>
    </source>
</evidence>
<dbReference type="EMBL" id="CP003065">
    <property type="protein sequence ID" value="AEV67413.1"/>
    <property type="molecule type" value="Genomic_DNA"/>
</dbReference>
<keyword evidence="2" id="KW-1185">Reference proteome</keyword>
<gene>
    <name evidence="1" type="ordered locus">Clocl_0709</name>
</gene>
<proteinExistence type="predicted"/>
<sequence length="62" mass="7068">MNKIYLRRKNKIIINTGLASTPNTREVATILKNIESLGYTFFKKLVTIVLPGILTIKLHQQV</sequence>
<organism evidence="1 2">
    <name type="scientific">Acetivibrio clariflavus (strain DSM 19732 / NBRC 101661 / EBR45)</name>
    <name type="common">Clostridium clariflavum</name>
    <dbReference type="NCBI Taxonomy" id="720554"/>
    <lineage>
        <taxon>Bacteria</taxon>
        <taxon>Bacillati</taxon>
        <taxon>Bacillota</taxon>
        <taxon>Clostridia</taxon>
        <taxon>Eubacteriales</taxon>
        <taxon>Oscillospiraceae</taxon>
        <taxon>Acetivibrio</taxon>
    </lineage>
</organism>
<evidence type="ECO:0000313" key="2">
    <source>
        <dbReference type="Proteomes" id="UP000005435"/>
    </source>
</evidence>
<reference evidence="2" key="1">
    <citation type="submission" date="2011-12" db="EMBL/GenBank/DDBJ databases">
        <title>Complete sequence of Clostridium clariflavum DSM 19732.</title>
        <authorList>
            <consortium name="US DOE Joint Genome Institute"/>
            <person name="Lucas S."/>
            <person name="Han J."/>
            <person name="Lapidus A."/>
            <person name="Cheng J.-F."/>
            <person name="Goodwin L."/>
            <person name="Pitluck S."/>
            <person name="Peters L."/>
            <person name="Teshima H."/>
            <person name="Detter J.C."/>
            <person name="Han C."/>
            <person name="Tapia R."/>
            <person name="Land M."/>
            <person name="Hauser L."/>
            <person name="Kyrpides N."/>
            <person name="Ivanova N."/>
            <person name="Pagani I."/>
            <person name="Kitzmiller T."/>
            <person name="Lynd L."/>
            <person name="Izquierdo J."/>
            <person name="Woyke T."/>
        </authorList>
    </citation>
    <scope>NUCLEOTIDE SEQUENCE [LARGE SCALE GENOMIC DNA]</scope>
    <source>
        <strain evidence="2">DSM 19732 / NBRC 101661 / EBR45</strain>
    </source>
</reference>
<protein>
    <submittedName>
        <fullName evidence="1">Uncharacterized protein</fullName>
    </submittedName>
</protein>